<organism evidence="2 3">
    <name type="scientific">Aquarana catesbeiana</name>
    <name type="common">American bullfrog</name>
    <name type="synonym">Rana catesbeiana</name>
    <dbReference type="NCBI Taxonomy" id="8400"/>
    <lineage>
        <taxon>Eukaryota</taxon>
        <taxon>Metazoa</taxon>
        <taxon>Chordata</taxon>
        <taxon>Craniata</taxon>
        <taxon>Vertebrata</taxon>
        <taxon>Euteleostomi</taxon>
        <taxon>Amphibia</taxon>
        <taxon>Batrachia</taxon>
        <taxon>Anura</taxon>
        <taxon>Neobatrachia</taxon>
        <taxon>Ranoidea</taxon>
        <taxon>Ranidae</taxon>
        <taxon>Aquarana</taxon>
    </lineage>
</organism>
<feature type="compositionally biased region" description="Basic and acidic residues" evidence="1">
    <location>
        <begin position="1"/>
        <end position="11"/>
    </location>
</feature>
<accession>A0A2G9Q365</accession>
<dbReference type="Proteomes" id="UP000228934">
    <property type="component" value="Unassembled WGS sequence"/>
</dbReference>
<evidence type="ECO:0000313" key="3">
    <source>
        <dbReference type="Proteomes" id="UP000228934"/>
    </source>
</evidence>
<sequence length="148" mass="15818">PPSDPTQDHQGSRPGPPGKPSTLDHQVCPLDPQGNTNLCPGSCQSMPRQLPIRPHSQCLPLPVPPGMPISAAYQCRLSPFSAHQCRLSVPTSATHECPSVPPISSHQCCISVPPISAAYQCRISVPIVSARSLVPPYQCLSVPPYQCR</sequence>
<dbReference type="AlphaFoldDB" id="A0A2G9Q365"/>
<evidence type="ECO:0000313" key="2">
    <source>
        <dbReference type="EMBL" id="PIO10010.1"/>
    </source>
</evidence>
<feature type="non-terminal residue" evidence="2">
    <location>
        <position position="1"/>
    </location>
</feature>
<evidence type="ECO:0000256" key="1">
    <source>
        <dbReference type="SAM" id="MobiDB-lite"/>
    </source>
</evidence>
<name>A0A2G9Q365_AQUCT</name>
<feature type="region of interest" description="Disordered" evidence="1">
    <location>
        <begin position="1"/>
        <end position="27"/>
    </location>
</feature>
<dbReference type="OrthoDB" id="10493363at2759"/>
<keyword evidence="3" id="KW-1185">Reference proteome</keyword>
<reference evidence="3" key="1">
    <citation type="journal article" date="2017" name="Nat. Commun.">
        <title>The North American bullfrog draft genome provides insight into hormonal regulation of long noncoding RNA.</title>
        <authorList>
            <person name="Hammond S.A."/>
            <person name="Warren R.L."/>
            <person name="Vandervalk B.P."/>
            <person name="Kucuk E."/>
            <person name="Khan H."/>
            <person name="Gibb E.A."/>
            <person name="Pandoh P."/>
            <person name="Kirk H."/>
            <person name="Zhao Y."/>
            <person name="Jones M."/>
            <person name="Mungall A.J."/>
            <person name="Coope R."/>
            <person name="Pleasance S."/>
            <person name="Moore R.A."/>
            <person name="Holt R.A."/>
            <person name="Round J.M."/>
            <person name="Ohora S."/>
            <person name="Walle B.V."/>
            <person name="Veldhoen N."/>
            <person name="Helbing C.C."/>
            <person name="Birol I."/>
        </authorList>
    </citation>
    <scope>NUCLEOTIDE SEQUENCE [LARGE SCALE GENOMIC DNA]</scope>
</reference>
<dbReference type="EMBL" id="KZ369568">
    <property type="protein sequence ID" value="PIO10010.1"/>
    <property type="molecule type" value="Genomic_DNA"/>
</dbReference>
<gene>
    <name evidence="2" type="ORF">AB205_0080300</name>
</gene>
<proteinExistence type="predicted"/>
<protein>
    <submittedName>
        <fullName evidence="2">Uncharacterized protein</fullName>
    </submittedName>
</protein>
<feature type="non-terminal residue" evidence="2">
    <location>
        <position position="148"/>
    </location>
</feature>